<reference evidence="3 4" key="1">
    <citation type="submission" date="2019-03" db="EMBL/GenBank/DDBJ databases">
        <title>Metabolic potential of uncultured bacteria and archaea associated with petroleum seepage in deep-sea sediments.</title>
        <authorList>
            <person name="Dong X."/>
            <person name="Hubert C."/>
        </authorList>
    </citation>
    <scope>NUCLEOTIDE SEQUENCE [LARGE SCALE GENOMIC DNA]</scope>
    <source>
        <strain evidence="3">E44_bin18</strain>
    </source>
</reference>
<comment type="caution">
    <text evidence="3">The sequence shown here is derived from an EMBL/GenBank/DDBJ whole genome shotgun (WGS) entry which is preliminary data.</text>
</comment>
<evidence type="ECO:0000256" key="1">
    <source>
        <dbReference type="SAM" id="Phobius"/>
    </source>
</evidence>
<organism evidence="3 4">
    <name type="scientific">candidate division TA06 bacterium</name>
    <dbReference type="NCBI Taxonomy" id="2250710"/>
    <lineage>
        <taxon>Bacteria</taxon>
        <taxon>Bacteria division TA06</taxon>
    </lineage>
</organism>
<evidence type="ECO:0000313" key="3">
    <source>
        <dbReference type="EMBL" id="TET45319.1"/>
    </source>
</evidence>
<dbReference type="EMBL" id="SOJN01000087">
    <property type="protein sequence ID" value="TET45319.1"/>
    <property type="molecule type" value="Genomic_DNA"/>
</dbReference>
<protein>
    <recommendedName>
        <fullName evidence="2">Putative zinc-finger domain-containing protein</fullName>
    </recommendedName>
</protein>
<dbReference type="InterPro" id="IPR027383">
    <property type="entry name" value="Znf_put"/>
</dbReference>
<feature type="transmembrane region" description="Helical" evidence="1">
    <location>
        <begin position="96"/>
        <end position="114"/>
    </location>
</feature>
<keyword evidence="1" id="KW-1133">Transmembrane helix</keyword>
<evidence type="ECO:0000259" key="2">
    <source>
        <dbReference type="Pfam" id="PF13490"/>
    </source>
</evidence>
<accession>A0A523USF3</accession>
<name>A0A523USF3_UNCT6</name>
<dbReference type="InterPro" id="IPR011990">
    <property type="entry name" value="TPR-like_helical_dom_sf"/>
</dbReference>
<dbReference type="Gene3D" id="1.25.40.10">
    <property type="entry name" value="Tetratricopeptide repeat domain"/>
    <property type="match status" value="1"/>
</dbReference>
<dbReference type="Gene3D" id="1.10.10.1320">
    <property type="entry name" value="Anti-sigma factor, zinc-finger domain"/>
    <property type="match status" value="1"/>
</dbReference>
<sequence>MDHSQVRKLLSAYMDGELDLSSTEMLREHINQCEACTRYLESFHALDKSVRSAKPEMPAEGYFEFFPQKLRARIRSEGKAPVRIGRLEVRLARIRIGTTAIVVLMAFGIGFLYGQREIIVPMPKLTPIPVVSELAPEAPLLEAADEVTSTAKLTSRAEEKVANGSSIAGALEKEERGAEPPAAGLVGVRAKRFESVAKDRAVEAPAETPVRAYRPDGLRLSRKADKKGSPELTPATRYAQANVAQLDGDYSSAMDDYARVLKDSPGTDLASAAQYQMNMITAGPDTTASIETLEMAASIWKDYISQYPESRLIRPACGLYTENLYLIARRTKSRSDATKALSAIKECSGLIKEKMPSDFKERSEELKSYLKG</sequence>
<gene>
    <name evidence="3" type="ORF">E3J62_07830</name>
</gene>
<dbReference type="InterPro" id="IPR041916">
    <property type="entry name" value="Anti_sigma_zinc_sf"/>
</dbReference>
<proteinExistence type="predicted"/>
<evidence type="ECO:0000313" key="4">
    <source>
        <dbReference type="Proteomes" id="UP000315525"/>
    </source>
</evidence>
<feature type="domain" description="Putative zinc-finger" evidence="2">
    <location>
        <begin position="5"/>
        <end position="36"/>
    </location>
</feature>
<keyword evidence="1" id="KW-0472">Membrane</keyword>
<dbReference type="Proteomes" id="UP000315525">
    <property type="component" value="Unassembled WGS sequence"/>
</dbReference>
<dbReference type="Pfam" id="PF13490">
    <property type="entry name" value="zf-HC2"/>
    <property type="match status" value="1"/>
</dbReference>
<dbReference type="AlphaFoldDB" id="A0A523USF3"/>
<keyword evidence="1" id="KW-0812">Transmembrane</keyword>